<organism evidence="1 2">
    <name type="scientific">Obba rivulosa</name>
    <dbReference type="NCBI Taxonomy" id="1052685"/>
    <lineage>
        <taxon>Eukaryota</taxon>
        <taxon>Fungi</taxon>
        <taxon>Dikarya</taxon>
        <taxon>Basidiomycota</taxon>
        <taxon>Agaricomycotina</taxon>
        <taxon>Agaricomycetes</taxon>
        <taxon>Polyporales</taxon>
        <taxon>Gelatoporiaceae</taxon>
        <taxon>Obba</taxon>
    </lineage>
</organism>
<dbReference type="Proteomes" id="UP000250043">
    <property type="component" value="Unassembled WGS sequence"/>
</dbReference>
<reference evidence="1 2" key="1">
    <citation type="submission" date="2016-07" db="EMBL/GenBank/DDBJ databases">
        <title>Draft genome of the white-rot fungus Obba rivulosa 3A-2.</title>
        <authorList>
            <consortium name="DOE Joint Genome Institute"/>
            <person name="Miettinen O."/>
            <person name="Riley R."/>
            <person name="Acob R."/>
            <person name="Barry K."/>
            <person name="Cullen D."/>
            <person name="De Vries R."/>
            <person name="Hainaut M."/>
            <person name="Hatakka A."/>
            <person name="Henrissat B."/>
            <person name="Hilden K."/>
            <person name="Kuo R."/>
            <person name="Labutti K."/>
            <person name="Lipzen A."/>
            <person name="Makela M.R."/>
            <person name="Sandor L."/>
            <person name="Spatafora J.W."/>
            <person name="Grigoriev I.V."/>
            <person name="Hibbett D.S."/>
        </authorList>
    </citation>
    <scope>NUCLEOTIDE SEQUENCE [LARGE SCALE GENOMIC DNA]</scope>
    <source>
        <strain evidence="1 2">3A-2</strain>
    </source>
</reference>
<name>A0A8E2DRE2_9APHY</name>
<proteinExistence type="predicted"/>
<gene>
    <name evidence="1" type="ORF">OBBRIDRAFT_810597</name>
</gene>
<protein>
    <submittedName>
        <fullName evidence="1">Uncharacterized protein</fullName>
    </submittedName>
</protein>
<dbReference type="OrthoDB" id="9995831at2759"/>
<accession>A0A8E2DRE2</accession>
<evidence type="ECO:0000313" key="1">
    <source>
        <dbReference type="EMBL" id="OCH94274.1"/>
    </source>
</evidence>
<evidence type="ECO:0000313" key="2">
    <source>
        <dbReference type="Proteomes" id="UP000250043"/>
    </source>
</evidence>
<dbReference type="AlphaFoldDB" id="A0A8E2DRE2"/>
<dbReference type="EMBL" id="KV722345">
    <property type="protein sequence ID" value="OCH94274.1"/>
    <property type="molecule type" value="Genomic_DNA"/>
</dbReference>
<sequence length="304" mass="33158">MAANTVAFPTSSRRASPRLSFSHNRSLSNLSITNRASALEVCDLVYCPSPPTWEAVERFYEDNAVYENPFLTASSRTVIKDIHTLANQLSNVDVPKPTAVLYYLLGLKGRDSGGSAWFRAVNVRNEITDVCESDSFDGHCRIVVEHTLHILLLPDLYSAPAAISSARLSGYTASESQVAWPATPAFRDGPWLSGAQPEAAFKLQPPSPLHLCLPVITRLTFNDGGKITHHRDFWDVKDLLSLIPGMSLAQWISTRVVAQGIRGIVGASRILFNAHRTIVSRGQAHAYDGEEHGLSAAGAQGKRP</sequence>
<keyword evidence="2" id="KW-1185">Reference proteome</keyword>